<dbReference type="EMBL" id="CP046566">
    <property type="protein sequence ID" value="QGW29525.1"/>
    <property type="molecule type" value="Genomic_DNA"/>
</dbReference>
<dbReference type="AlphaFoldDB" id="A0A6I6GM09"/>
<name>A0A6I6GM09_9BACT</name>
<gene>
    <name evidence="1" type="ORF">GLV81_16670</name>
</gene>
<proteinExistence type="predicted"/>
<dbReference type="SUPFAM" id="SSF82171">
    <property type="entry name" value="DPP6 N-terminal domain-like"/>
    <property type="match status" value="1"/>
</dbReference>
<dbReference type="KEGG" id="fls:GLV81_16670"/>
<sequence length="430" mass="47226">MQRFITMTFHTYTKTTTMMLRKILLAGMAAVLLLTGCVKDKVTSTYVYYRPVYKTKATVRSEVKSSTPRSIQNPGKLFYKDGYVFLNELDKGVHIIDIKDVTKPKLVSFVAIPGCVDLAVRGNTLYADLDVDLVAIDISDPLNTKITKLLEGVFPHRYYGSFVADSSRVIVDWLRVDTTVQNVDNLGWGMKAADFMTFASVSNSSGGRSVSNGVGGSMARFALSNDRLYTVSYDDLKIFNTAIPETPSYIKEVALNAWDIETIYPFQNKLFLGASTGMHIVDISNKDNPVKQGTFTHARVCDPVVTDGKYAYVTLRNGTQCGGFINQLDVVNVENVMAPSLVKSFSLFNPHGLAKDGNLLLICDGADGLKVMDATQPNNVYQLGQLKNLITYDVIALDGIALVSAKDGLHLIDYRTPSKPTLLSSMAIGK</sequence>
<dbReference type="Proteomes" id="UP000426027">
    <property type="component" value="Chromosome"/>
</dbReference>
<evidence type="ECO:0008006" key="3">
    <source>
        <dbReference type="Google" id="ProtNLM"/>
    </source>
</evidence>
<reference evidence="1 2" key="1">
    <citation type="submission" date="2019-11" db="EMBL/GenBank/DDBJ databases">
        <authorList>
            <person name="Im W.T."/>
        </authorList>
    </citation>
    <scope>NUCLEOTIDE SEQUENCE [LARGE SCALE GENOMIC DNA]</scope>
    <source>
        <strain evidence="1 2">SB-02</strain>
    </source>
</reference>
<keyword evidence="2" id="KW-1185">Reference proteome</keyword>
<evidence type="ECO:0000313" key="2">
    <source>
        <dbReference type="Proteomes" id="UP000426027"/>
    </source>
</evidence>
<dbReference type="InterPro" id="IPR013211">
    <property type="entry name" value="LVIVD"/>
</dbReference>
<protein>
    <recommendedName>
        <fullName evidence="3">LVIVD repeat-containing protein</fullName>
    </recommendedName>
</protein>
<organism evidence="1 2">
    <name type="scientific">Phnomibacter ginsenosidimutans</name>
    <dbReference type="NCBI Taxonomy" id="2676868"/>
    <lineage>
        <taxon>Bacteria</taxon>
        <taxon>Pseudomonadati</taxon>
        <taxon>Bacteroidota</taxon>
        <taxon>Chitinophagia</taxon>
        <taxon>Chitinophagales</taxon>
        <taxon>Chitinophagaceae</taxon>
        <taxon>Phnomibacter</taxon>
    </lineage>
</organism>
<evidence type="ECO:0000313" key="1">
    <source>
        <dbReference type="EMBL" id="QGW29525.1"/>
    </source>
</evidence>
<accession>A0A6I6GM09</accession>
<dbReference type="Pfam" id="PF08309">
    <property type="entry name" value="LVIVD"/>
    <property type="match status" value="2"/>
</dbReference>
<dbReference type="RefSeq" id="WP_157479877.1">
    <property type="nucleotide sequence ID" value="NZ_CP046566.1"/>
</dbReference>